<protein>
    <recommendedName>
        <fullName evidence="5">DUF928 domain-containing protein</fullName>
    </recommendedName>
</protein>
<organism evidence="3 4">
    <name type="scientific">Planktothrix agardhii (strain NIVA-CYA 126/8)</name>
    <dbReference type="NCBI Taxonomy" id="388467"/>
    <lineage>
        <taxon>Bacteria</taxon>
        <taxon>Bacillati</taxon>
        <taxon>Cyanobacteriota</taxon>
        <taxon>Cyanophyceae</taxon>
        <taxon>Oscillatoriophycideae</taxon>
        <taxon>Oscillatoriales</taxon>
        <taxon>Microcoleaceae</taxon>
        <taxon>Planktothrix</taxon>
    </lineage>
</organism>
<dbReference type="AlphaFoldDB" id="A0A073CAT2"/>
<dbReference type="EMBL" id="CM002804">
    <property type="protein sequence ID" value="KEI65216.1"/>
    <property type="molecule type" value="Genomic_DNA"/>
</dbReference>
<feature type="region of interest" description="Disordered" evidence="1">
    <location>
        <begin position="35"/>
        <end position="61"/>
    </location>
</feature>
<keyword evidence="2" id="KW-0812">Transmembrane</keyword>
<dbReference type="Pfam" id="PF06051">
    <property type="entry name" value="DUF928"/>
    <property type="match status" value="1"/>
</dbReference>
<evidence type="ECO:0000256" key="1">
    <source>
        <dbReference type="SAM" id="MobiDB-lite"/>
    </source>
</evidence>
<dbReference type="InterPro" id="IPR010328">
    <property type="entry name" value="DUF928"/>
</dbReference>
<evidence type="ECO:0000313" key="3">
    <source>
        <dbReference type="EMBL" id="KEI65216.1"/>
    </source>
</evidence>
<evidence type="ECO:0000313" key="4">
    <source>
        <dbReference type="Proteomes" id="UP000027395"/>
    </source>
</evidence>
<keyword evidence="4" id="KW-1185">Reference proteome</keyword>
<dbReference type="Proteomes" id="UP000027395">
    <property type="component" value="Plasmid pPA115"/>
</dbReference>
<sequence length="248" mass="27961">MIQSTRAIAFIVIQITVLVILLTVQLPLRLLLASDPPRPPVKDNPDSEPAGTRSSCGTNELTTSLPFTPLLPGTTSNFSAKTVSQHPTFWFYIPYQNQDIQSGNFSLYNLDQKKTIYRTDFKLPEIPGFVSITLPQDKNPLNINTKYRWTIILNCSSPNPQTSEGGFVTHEGIIERVALSSDLQQQLQTANLSERLDLYIKNNLWYDATADLVEIRRFSTDWLNLLKALKLQELEQQPISGSVLLLEN</sequence>
<feature type="transmembrane region" description="Helical" evidence="2">
    <location>
        <begin position="7"/>
        <end position="28"/>
    </location>
</feature>
<evidence type="ECO:0000256" key="2">
    <source>
        <dbReference type="SAM" id="Phobius"/>
    </source>
</evidence>
<dbReference type="HOGENOM" id="CLU_061545_1_1_3"/>
<reference evidence="3 4" key="1">
    <citation type="journal article" date="2014" name="Appl. Environ. Microbiol.">
        <title>Elucidation of insertion elements encoded on plasmids and in vitro construction of shuttle vectors from the toxic cyanobacterium Planktothrix.</title>
        <authorList>
            <person name="Christiansen G."/>
            <person name="Goesmann A."/>
            <person name="Kurmayer R."/>
        </authorList>
    </citation>
    <scope>NUCLEOTIDE SEQUENCE [LARGE SCALE GENOMIC DNA]</scope>
    <source>
        <strain evidence="3 4">NIVA-CYA 126/8</strain>
        <plasmid evidence="3">pPA115</plasmid>
    </source>
</reference>
<name>A0A073CAT2_PLAA1</name>
<evidence type="ECO:0008006" key="5">
    <source>
        <dbReference type="Google" id="ProtNLM"/>
    </source>
</evidence>
<dbReference type="PATRIC" id="fig|388467.6.peg.4632"/>
<keyword evidence="2" id="KW-0472">Membrane</keyword>
<keyword evidence="2" id="KW-1133">Transmembrane helix</keyword>
<geneLocation type="plasmid" evidence="3 4">
    <name>pPA115</name>
</geneLocation>
<accession>A0A073CAT2</accession>
<proteinExistence type="predicted"/>
<gene>
    <name evidence="3" type="ORF">A19Y_9006</name>
</gene>
<dbReference type="RefSeq" id="WP_042158333.1">
    <property type="nucleotide sequence ID" value="NZ_CM002804.1"/>
</dbReference>
<keyword evidence="3" id="KW-0614">Plasmid</keyword>